<dbReference type="EMBL" id="CP120682">
    <property type="protein sequence ID" value="WKN39655.1"/>
    <property type="molecule type" value="Genomic_DNA"/>
</dbReference>
<dbReference type="PANTHER" id="PTHR18964:SF149">
    <property type="entry name" value="BIFUNCTIONAL UDP-N-ACETYLGLUCOSAMINE 2-EPIMERASE_N-ACETYLMANNOSAMINE KINASE"/>
    <property type="match status" value="1"/>
</dbReference>
<comment type="similarity">
    <text evidence="1">Belongs to the ROK (NagC/XylR) family.</text>
</comment>
<dbReference type="PROSITE" id="PS01125">
    <property type="entry name" value="ROK"/>
    <property type="match status" value="1"/>
</dbReference>
<dbReference type="Pfam" id="PF00480">
    <property type="entry name" value="ROK"/>
    <property type="match status" value="1"/>
</dbReference>
<organism evidence="2">
    <name type="scientific">Roseihalotalea indica</name>
    <dbReference type="NCBI Taxonomy" id="2867963"/>
    <lineage>
        <taxon>Bacteria</taxon>
        <taxon>Pseudomonadati</taxon>
        <taxon>Bacteroidota</taxon>
        <taxon>Cytophagia</taxon>
        <taxon>Cytophagales</taxon>
        <taxon>Catalimonadaceae</taxon>
        <taxon>Roseihalotalea</taxon>
    </lineage>
</organism>
<protein>
    <submittedName>
        <fullName evidence="2">ROK family protein</fullName>
    </submittedName>
</protein>
<dbReference type="InterPro" id="IPR000600">
    <property type="entry name" value="ROK"/>
</dbReference>
<dbReference type="SUPFAM" id="SSF53067">
    <property type="entry name" value="Actin-like ATPase domain"/>
    <property type="match status" value="1"/>
</dbReference>
<dbReference type="PANTHER" id="PTHR18964">
    <property type="entry name" value="ROK (REPRESSOR, ORF, KINASE) FAMILY"/>
    <property type="match status" value="1"/>
</dbReference>
<reference evidence="2" key="1">
    <citation type="journal article" date="2023" name="Comput. Struct. Biotechnol. J.">
        <title>Discovery of a novel marine Bacteroidetes with a rich repertoire of carbohydrate-active enzymes.</title>
        <authorList>
            <person name="Chen B."/>
            <person name="Liu G."/>
            <person name="Chen Q."/>
            <person name="Wang H."/>
            <person name="Liu L."/>
            <person name="Tang K."/>
        </authorList>
    </citation>
    <scope>NUCLEOTIDE SEQUENCE</scope>
    <source>
        <strain evidence="2">TK19036</strain>
    </source>
</reference>
<dbReference type="InterPro" id="IPR043129">
    <property type="entry name" value="ATPase_NBD"/>
</dbReference>
<evidence type="ECO:0000313" key="2">
    <source>
        <dbReference type="EMBL" id="WKN39655.1"/>
    </source>
</evidence>
<dbReference type="Gene3D" id="3.30.420.40">
    <property type="match status" value="2"/>
</dbReference>
<reference evidence="2" key="2">
    <citation type="journal article" date="2024" name="Antonie Van Leeuwenhoek">
        <title>Roseihalotalea indica gen. nov., sp. nov., a halophilic Bacteroidetes from mesopelagic Southwest Indian Ocean with higher carbohydrate metabolic potential.</title>
        <authorList>
            <person name="Chen B."/>
            <person name="Zhang M."/>
            <person name="Lin D."/>
            <person name="Ye J."/>
            <person name="Tang K."/>
        </authorList>
    </citation>
    <scope>NUCLEOTIDE SEQUENCE</scope>
    <source>
        <strain evidence="2">TK19036</strain>
    </source>
</reference>
<name>A0AA49JI57_9BACT</name>
<sequence length="307" mass="32975">MNQSANTLALGIDLGGTHIKGVLLQDGKIVDQYHTDTEDLPDLASQSSKDLWKEAMRNMINTVRQRYPNHSVKIGLAAPGIPNQEHTMICYMPGRLQGLENLHWADFLEESVVRVLNDAQAALLAESRLGAAQGAKNAVLLTLGTGVGGGLLIDGKPFGGSFQWAGHVGHTVVDSQGMPDITRVPGSIEEAIGNVSLPRRSMGKYQATRDLVADYEQGDPFASYLWLTSVQKLACTLVSLINLISPEVIVLGGGITKAGKSLYTPLASFMDVYEWQPGGQRTPIRQATFDDYAGAVGAALFSLEKKA</sequence>
<dbReference type="AlphaFoldDB" id="A0AA49JI57"/>
<dbReference type="CDD" id="cd23763">
    <property type="entry name" value="ASKHA_ATPase_ROK"/>
    <property type="match status" value="1"/>
</dbReference>
<proteinExistence type="inferred from homology"/>
<evidence type="ECO:0000256" key="1">
    <source>
        <dbReference type="ARBA" id="ARBA00006479"/>
    </source>
</evidence>
<dbReference type="InterPro" id="IPR049874">
    <property type="entry name" value="ROK_cs"/>
</dbReference>
<accession>A0AA49JI57</accession>
<gene>
    <name evidence="2" type="ORF">K4G66_13230</name>
</gene>